<feature type="domain" description="YopX protein" evidence="1">
    <location>
        <begin position="55"/>
        <end position="152"/>
    </location>
</feature>
<evidence type="ECO:0000313" key="2">
    <source>
        <dbReference type="EMBL" id="DAE14232.1"/>
    </source>
</evidence>
<dbReference type="EMBL" id="BK015578">
    <property type="protein sequence ID" value="DAE14232.1"/>
    <property type="molecule type" value="Genomic_DNA"/>
</dbReference>
<dbReference type="Gene3D" id="2.30.30.290">
    <property type="entry name" value="YopX-like domains"/>
    <property type="match status" value="1"/>
</dbReference>
<dbReference type="InterPro" id="IPR019096">
    <property type="entry name" value="YopX_protein"/>
</dbReference>
<proteinExistence type="predicted"/>
<organism evidence="2">
    <name type="scientific">Siphoviridae sp. ct0uL16</name>
    <dbReference type="NCBI Taxonomy" id="2825299"/>
    <lineage>
        <taxon>Viruses</taxon>
        <taxon>Duplodnaviria</taxon>
        <taxon>Heunggongvirae</taxon>
        <taxon>Uroviricota</taxon>
        <taxon>Caudoviricetes</taxon>
    </lineage>
</organism>
<dbReference type="NCBIfam" id="TIGR01671">
    <property type="entry name" value="phage_TIGR01671"/>
    <property type="match status" value="1"/>
</dbReference>
<reference evidence="2" key="1">
    <citation type="journal article" date="2021" name="Proc. Natl. Acad. Sci. U.S.A.">
        <title>A Catalog of Tens of Thousands of Viruses from Human Metagenomes Reveals Hidden Associations with Chronic Diseases.</title>
        <authorList>
            <person name="Tisza M.J."/>
            <person name="Buck C.B."/>
        </authorList>
    </citation>
    <scope>NUCLEOTIDE SEQUENCE</scope>
    <source>
        <strain evidence="2">Ct0uL16</strain>
    </source>
</reference>
<dbReference type="SUPFAM" id="SSF159006">
    <property type="entry name" value="YopX-like"/>
    <property type="match status" value="1"/>
</dbReference>
<dbReference type="InterPro" id="IPR023385">
    <property type="entry name" value="YopX-like_C"/>
</dbReference>
<name>A0A8S5Q5B5_9CAUD</name>
<sequence length="159" mass="18219">MREILFRGKAINCGTGYHRTEYQNGEWVYGLVTKLYDEWFENLFAEMTDTSGGSGIEIDNRTIGQYTGLTDRNGRKIFEGDIVKCSDENNDIRFDAVVKFGNPNAVYDWGYQLKRMNGDNANTDILLWVDMEESGAFIEVIGNIYDNPEFLKEGVINDR</sequence>
<protein>
    <submittedName>
        <fullName evidence="2">YopX protein</fullName>
    </submittedName>
</protein>
<evidence type="ECO:0000259" key="1">
    <source>
        <dbReference type="Pfam" id="PF09643"/>
    </source>
</evidence>
<dbReference type="Pfam" id="PF09643">
    <property type="entry name" value="YopX"/>
    <property type="match status" value="1"/>
</dbReference>
<accession>A0A8S5Q5B5</accession>
<dbReference type="InterPro" id="IPR010024">
    <property type="entry name" value="CHP16711"/>
</dbReference>